<dbReference type="InterPro" id="IPR000850">
    <property type="entry name" value="Adenylat/UMP-CMP_kin"/>
</dbReference>
<accession>A0A834SE53</accession>
<name>A0A834SE53_9FABA</name>
<dbReference type="GO" id="GO:0004017">
    <property type="term" value="F:AMP kinase activity"/>
    <property type="evidence" value="ECO:0007669"/>
    <property type="project" value="UniProtKB-EC"/>
</dbReference>
<evidence type="ECO:0000256" key="5">
    <source>
        <dbReference type="ARBA" id="ARBA00022777"/>
    </source>
</evidence>
<reference evidence="8" key="1">
    <citation type="submission" date="2020-09" db="EMBL/GenBank/DDBJ databases">
        <title>Genome-Enabled Discovery of Anthraquinone Biosynthesis in Senna tora.</title>
        <authorList>
            <person name="Kang S.-H."/>
            <person name="Pandey R.P."/>
            <person name="Lee C.-M."/>
            <person name="Sim J.-S."/>
            <person name="Jeong J.-T."/>
            <person name="Choi B.-S."/>
            <person name="Jung M."/>
            <person name="Ginzburg D."/>
            <person name="Zhao K."/>
            <person name="Won S.Y."/>
            <person name="Oh T.-J."/>
            <person name="Yu Y."/>
            <person name="Kim N.-H."/>
            <person name="Lee O.R."/>
            <person name="Lee T.-H."/>
            <person name="Bashyal P."/>
            <person name="Kim T.-S."/>
            <person name="Lee W.-H."/>
            <person name="Kawkins C."/>
            <person name="Kim C.-K."/>
            <person name="Kim J.S."/>
            <person name="Ahn B.O."/>
            <person name="Rhee S.Y."/>
            <person name="Sohng J.K."/>
        </authorList>
    </citation>
    <scope>NUCLEOTIDE SEQUENCE</scope>
    <source>
        <tissue evidence="8">Leaf</tissue>
    </source>
</reference>
<dbReference type="AlphaFoldDB" id="A0A834SE53"/>
<organism evidence="8 9">
    <name type="scientific">Senna tora</name>
    <dbReference type="NCBI Taxonomy" id="362788"/>
    <lineage>
        <taxon>Eukaryota</taxon>
        <taxon>Viridiplantae</taxon>
        <taxon>Streptophyta</taxon>
        <taxon>Embryophyta</taxon>
        <taxon>Tracheophyta</taxon>
        <taxon>Spermatophyta</taxon>
        <taxon>Magnoliopsida</taxon>
        <taxon>eudicotyledons</taxon>
        <taxon>Gunneridae</taxon>
        <taxon>Pentapetalae</taxon>
        <taxon>rosids</taxon>
        <taxon>fabids</taxon>
        <taxon>Fabales</taxon>
        <taxon>Fabaceae</taxon>
        <taxon>Caesalpinioideae</taxon>
        <taxon>Cassia clade</taxon>
        <taxon>Senna</taxon>
    </lineage>
</organism>
<sequence length="145" mass="16881">MIEEKKKEGKLVPSEIVVRVIEKAMKKSKTKKFLIDGFPRNQQNVDAAENLMKIEPNMVLFFDCPKQESIRRLSSRNQGRVDDDIETIKKRLEVYYECTVPVIDYYFSKGKVRKINGGKSIEEVFEDVKSFILELSKDDKKATNK</sequence>
<dbReference type="OrthoDB" id="442176at2759"/>
<evidence type="ECO:0000256" key="1">
    <source>
        <dbReference type="ARBA" id="ARBA00007220"/>
    </source>
</evidence>
<evidence type="ECO:0000313" key="8">
    <source>
        <dbReference type="EMBL" id="KAF7801371.1"/>
    </source>
</evidence>
<gene>
    <name evidence="8" type="ORF">G2W53_040482</name>
</gene>
<evidence type="ECO:0000256" key="6">
    <source>
        <dbReference type="ARBA" id="ARBA00031517"/>
    </source>
</evidence>
<dbReference type="PROSITE" id="PS00113">
    <property type="entry name" value="ADENYLATE_KINASE"/>
    <property type="match status" value="1"/>
</dbReference>
<protein>
    <recommendedName>
        <fullName evidence="2">adenylate kinase</fullName>
        <ecNumber evidence="2">2.7.4.3</ecNumber>
    </recommendedName>
    <alternativeName>
        <fullName evidence="6">ATP:AMP phosphotransferase</fullName>
    </alternativeName>
</protein>
<dbReference type="GO" id="GO:0005524">
    <property type="term" value="F:ATP binding"/>
    <property type="evidence" value="ECO:0007669"/>
    <property type="project" value="InterPro"/>
</dbReference>
<comment type="similarity">
    <text evidence="1 7">Belongs to the adenylate kinase family.</text>
</comment>
<keyword evidence="3 7" id="KW-0808">Transferase</keyword>
<dbReference type="CDD" id="cd01428">
    <property type="entry name" value="ADK"/>
    <property type="match status" value="1"/>
</dbReference>
<dbReference type="InterPro" id="IPR033690">
    <property type="entry name" value="Adenylat_kinase_CS"/>
</dbReference>
<keyword evidence="4" id="KW-0547">Nucleotide-binding</keyword>
<keyword evidence="9" id="KW-1185">Reference proteome</keyword>
<comment type="caution">
    <text evidence="8">The sequence shown here is derived from an EMBL/GenBank/DDBJ whole genome shotgun (WGS) entry which is preliminary data.</text>
</comment>
<dbReference type="Proteomes" id="UP000634136">
    <property type="component" value="Unassembled WGS sequence"/>
</dbReference>
<evidence type="ECO:0000256" key="2">
    <source>
        <dbReference type="ARBA" id="ARBA00012955"/>
    </source>
</evidence>
<dbReference type="HAMAP" id="MF_00235">
    <property type="entry name" value="Adenylate_kinase_Adk"/>
    <property type="match status" value="1"/>
</dbReference>
<evidence type="ECO:0000256" key="3">
    <source>
        <dbReference type="ARBA" id="ARBA00022679"/>
    </source>
</evidence>
<dbReference type="PANTHER" id="PTHR23359">
    <property type="entry name" value="NUCLEOTIDE KINASE"/>
    <property type="match status" value="1"/>
</dbReference>
<dbReference type="InterPro" id="IPR027417">
    <property type="entry name" value="P-loop_NTPase"/>
</dbReference>
<evidence type="ECO:0000313" key="9">
    <source>
        <dbReference type="Proteomes" id="UP000634136"/>
    </source>
</evidence>
<dbReference type="SUPFAM" id="SSF52540">
    <property type="entry name" value="P-loop containing nucleoside triphosphate hydrolases"/>
    <property type="match status" value="1"/>
</dbReference>
<evidence type="ECO:0000256" key="4">
    <source>
        <dbReference type="ARBA" id="ARBA00022741"/>
    </source>
</evidence>
<dbReference type="Pfam" id="PF00406">
    <property type="entry name" value="ADK"/>
    <property type="match status" value="1"/>
</dbReference>
<dbReference type="PRINTS" id="PR00094">
    <property type="entry name" value="ADENYLTKNASE"/>
</dbReference>
<dbReference type="Gene3D" id="3.40.50.300">
    <property type="entry name" value="P-loop containing nucleotide triphosphate hydrolases"/>
    <property type="match status" value="1"/>
</dbReference>
<proteinExistence type="inferred from homology"/>
<dbReference type="EC" id="2.7.4.3" evidence="2"/>
<evidence type="ECO:0000256" key="7">
    <source>
        <dbReference type="RuleBase" id="RU003330"/>
    </source>
</evidence>
<dbReference type="EMBL" id="JAAIUW010000013">
    <property type="protein sequence ID" value="KAF7801371.1"/>
    <property type="molecule type" value="Genomic_DNA"/>
</dbReference>
<keyword evidence="5 7" id="KW-0418">Kinase</keyword>